<feature type="compositionally biased region" description="Acidic residues" evidence="1">
    <location>
        <begin position="193"/>
        <end position="208"/>
    </location>
</feature>
<evidence type="ECO:0000313" key="3">
    <source>
        <dbReference type="EMBL" id="WVW83079.1"/>
    </source>
</evidence>
<keyword evidence="4" id="KW-1185">Reference proteome</keyword>
<feature type="compositionally biased region" description="Low complexity" evidence="1">
    <location>
        <begin position="209"/>
        <end position="218"/>
    </location>
</feature>
<dbReference type="EMBL" id="KI894026">
    <property type="protein sequence ID" value="OCF21609.1"/>
    <property type="molecule type" value="Genomic_DNA"/>
</dbReference>
<reference evidence="2" key="1">
    <citation type="submission" date="2013-07" db="EMBL/GenBank/DDBJ databases">
        <title>The Genome Sequence of Cryptococcus bestiolae CBS10118.</title>
        <authorList>
            <consortium name="The Broad Institute Genome Sequencing Platform"/>
            <person name="Cuomo C."/>
            <person name="Litvintseva A."/>
            <person name="Chen Y."/>
            <person name="Heitman J."/>
            <person name="Sun S."/>
            <person name="Springer D."/>
            <person name="Dromer F."/>
            <person name="Young S.K."/>
            <person name="Zeng Q."/>
            <person name="Gargeya S."/>
            <person name="Fitzgerald M."/>
            <person name="Abouelleil A."/>
            <person name="Alvarado L."/>
            <person name="Berlin A.M."/>
            <person name="Chapman S.B."/>
            <person name="Dewar J."/>
            <person name="Goldberg J."/>
            <person name="Griggs A."/>
            <person name="Gujja S."/>
            <person name="Hansen M."/>
            <person name="Howarth C."/>
            <person name="Imamovic A."/>
            <person name="Larimer J."/>
            <person name="McCowan C."/>
            <person name="Murphy C."/>
            <person name="Pearson M."/>
            <person name="Priest M."/>
            <person name="Roberts A."/>
            <person name="Saif S."/>
            <person name="Shea T."/>
            <person name="Sykes S."/>
            <person name="Wortman J."/>
            <person name="Nusbaum C."/>
            <person name="Birren B."/>
        </authorList>
    </citation>
    <scope>NUCLEOTIDE SEQUENCE [LARGE SCALE GENOMIC DNA]</scope>
    <source>
        <strain evidence="2">CBS 10118</strain>
    </source>
</reference>
<dbReference type="GeneID" id="30212782"/>
<feature type="compositionally biased region" description="Low complexity" evidence="1">
    <location>
        <begin position="112"/>
        <end position="121"/>
    </location>
</feature>
<dbReference type="EMBL" id="CP144543">
    <property type="protein sequence ID" value="WVW83079.1"/>
    <property type="molecule type" value="Genomic_DNA"/>
</dbReference>
<evidence type="ECO:0000313" key="2">
    <source>
        <dbReference type="EMBL" id="OCF21609.1"/>
    </source>
</evidence>
<dbReference type="RefSeq" id="XP_019042679.1">
    <property type="nucleotide sequence ID" value="XM_019194966.1"/>
</dbReference>
<protein>
    <submittedName>
        <fullName evidence="2">Uncharacterized protein</fullName>
    </submittedName>
</protein>
<accession>A0A1B9FS63</accession>
<organism evidence="2">
    <name type="scientific">Kwoniella bestiolae CBS 10118</name>
    <dbReference type="NCBI Taxonomy" id="1296100"/>
    <lineage>
        <taxon>Eukaryota</taxon>
        <taxon>Fungi</taxon>
        <taxon>Dikarya</taxon>
        <taxon>Basidiomycota</taxon>
        <taxon>Agaricomycotina</taxon>
        <taxon>Tremellomycetes</taxon>
        <taxon>Tremellales</taxon>
        <taxon>Cryptococcaceae</taxon>
        <taxon>Kwoniella</taxon>
    </lineage>
</organism>
<dbReference type="AlphaFoldDB" id="A0A1B9FS63"/>
<name>A0A1B9FS63_9TREE</name>
<feature type="region of interest" description="Disordered" evidence="1">
    <location>
        <begin position="71"/>
        <end position="123"/>
    </location>
</feature>
<reference evidence="2" key="3">
    <citation type="submission" date="2014-01" db="EMBL/GenBank/DDBJ databases">
        <title>Evolution of pathogenesis and genome organization in the Tremellales.</title>
        <authorList>
            <person name="Cuomo C."/>
            <person name="Litvintseva A."/>
            <person name="Heitman J."/>
            <person name="Chen Y."/>
            <person name="Sun S."/>
            <person name="Springer D."/>
            <person name="Dromer F."/>
            <person name="Young S."/>
            <person name="Zeng Q."/>
            <person name="Chapman S."/>
            <person name="Gujja S."/>
            <person name="Saif S."/>
            <person name="Birren B."/>
        </authorList>
    </citation>
    <scope>NUCLEOTIDE SEQUENCE</scope>
    <source>
        <strain evidence="2">CBS 10118</strain>
    </source>
</reference>
<dbReference type="KEGG" id="kbi:30212782"/>
<reference evidence="3" key="4">
    <citation type="submission" date="2024-02" db="EMBL/GenBank/DDBJ databases">
        <title>Comparative genomics of Cryptococcus and Kwoniella reveals pathogenesis evolution and contrasting modes of karyotype evolution via chromosome fusion or intercentromeric recombination.</title>
        <authorList>
            <person name="Coelho M.A."/>
            <person name="David-Palma M."/>
            <person name="Shea T."/>
            <person name="Bowers K."/>
            <person name="McGinley-Smith S."/>
            <person name="Mohammad A.W."/>
            <person name="Gnirke A."/>
            <person name="Yurkov A.M."/>
            <person name="Nowrousian M."/>
            <person name="Sun S."/>
            <person name="Cuomo C.A."/>
            <person name="Heitman J."/>
        </authorList>
    </citation>
    <scope>NUCLEOTIDE SEQUENCE</scope>
    <source>
        <strain evidence="3">CBS 10118</strain>
    </source>
</reference>
<feature type="region of interest" description="Disordered" evidence="1">
    <location>
        <begin position="180"/>
        <end position="232"/>
    </location>
</feature>
<dbReference type="VEuPathDB" id="FungiDB:I302_08383"/>
<sequence>MLHHCDIDLEYLIDTVFSIFDSCFPRTRNRIRASSPDPEAQEGELENLLVGSNGGWDDSDGVIQTPRILKERQARGARPTEPMKNSFTALSTEDLPPSYESHLPAPSPSSPGPSTFSRTRPVSGYSEFEHEIDDDARSLSLNPAKLAEMAKHFEPTLTWEDIRREEAEQAEREMISSGNEIVGSRGSGRVADEMDGDEEEFGDFEQGEQGEQTEVTDGPIIVAEEEGHHLHS</sequence>
<dbReference type="OrthoDB" id="2564931at2759"/>
<proteinExistence type="predicted"/>
<gene>
    <name evidence="2" type="ORF">I302_08383</name>
    <name evidence="3" type="ORF">I302_105096</name>
</gene>
<evidence type="ECO:0000256" key="1">
    <source>
        <dbReference type="SAM" id="MobiDB-lite"/>
    </source>
</evidence>
<dbReference type="Proteomes" id="UP000092730">
    <property type="component" value="Chromosome 3"/>
</dbReference>
<evidence type="ECO:0000313" key="4">
    <source>
        <dbReference type="Proteomes" id="UP000092730"/>
    </source>
</evidence>
<reference evidence="3" key="2">
    <citation type="submission" date="2013-07" db="EMBL/GenBank/DDBJ databases">
        <authorList>
            <consortium name="The Broad Institute Genome Sequencing Platform"/>
            <person name="Cuomo C."/>
            <person name="Litvintseva A."/>
            <person name="Chen Y."/>
            <person name="Heitman J."/>
            <person name="Sun S."/>
            <person name="Springer D."/>
            <person name="Dromer F."/>
            <person name="Young S.K."/>
            <person name="Zeng Q."/>
            <person name="Gargeya S."/>
            <person name="Fitzgerald M."/>
            <person name="Abouelleil A."/>
            <person name="Alvarado L."/>
            <person name="Berlin A.M."/>
            <person name="Chapman S.B."/>
            <person name="Dewar J."/>
            <person name="Goldberg J."/>
            <person name="Griggs A."/>
            <person name="Gujja S."/>
            <person name="Hansen M."/>
            <person name="Howarth C."/>
            <person name="Imamovic A."/>
            <person name="Larimer J."/>
            <person name="McCowan C."/>
            <person name="Murphy C."/>
            <person name="Pearson M."/>
            <person name="Priest M."/>
            <person name="Roberts A."/>
            <person name="Saif S."/>
            <person name="Shea T."/>
            <person name="Sykes S."/>
            <person name="Wortman J."/>
            <person name="Nusbaum C."/>
            <person name="Birren B."/>
        </authorList>
    </citation>
    <scope>NUCLEOTIDE SEQUENCE</scope>
    <source>
        <strain evidence="3">CBS 10118</strain>
    </source>
</reference>